<accession>A0A7C2I389</accession>
<dbReference type="InterPro" id="IPR029000">
    <property type="entry name" value="Cyclophilin-like_dom_sf"/>
</dbReference>
<name>A0A7C2I389_9THEO</name>
<protein>
    <recommendedName>
        <fullName evidence="1">Cyclophilin TM1367-like domain-containing protein</fullName>
    </recommendedName>
</protein>
<gene>
    <name evidence="2" type="ORF">ENQ34_04470</name>
</gene>
<dbReference type="AlphaFoldDB" id="A0A7C2I389"/>
<dbReference type="InterPro" id="IPR025658">
    <property type="entry name" value="Cyclophilin_TM1367"/>
</dbReference>
<proteinExistence type="predicted"/>
<organism evidence="2">
    <name type="scientific">Ammonifex degensii</name>
    <dbReference type="NCBI Taxonomy" id="42838"/>
    <lineage>
        <taxon>Bacteria</taxon>
        <taxon>Bacillati</taxon>
        <taxon>Bacillota</taxon>
        <taxon>Clostridia</taxon>
        <taxon>Thermoanaerobacterales</taxon>
        <taxon>Thermoanaerobacteraceae</taxon>
        <taxon>Ammonifex</taxon>
    </lineage>
</organism>
<dbReference type="Gene3D" id="2.40.100.20">
    <property type="match status" value="1"/>
</dbReference>
<dbReference type="SUPFAM" id="SSF50891">
    <property type="entry name" value="Cyclophilin-like"/>
    <property type="match status" value="1"/>
</dbReference>
<reference evidence="2" key="1">
    <citation type="journal article" date="2020" name="mSystems">
        <title>Genome- and Community-Level Interaction Insights into Carbon Utilization and Element Cycling Functions of Hydrothermarchaeota in Hydrothermal Sediment.</title>
        <authorList>
            <person name="Zhou Z."/>
            <person name="Liu Y."/>
            <person name="Xu W."/>
            <person name="Pan J."/>
            <person name="Luo Z.H."/>
            <person name="Li M."/>
        </authorList>
    </citation>
    <scope>NUCLEOTIDE SEQUENCE [LARGE SCALE GENOMIC DNA]</scope>
    <source>
        <strain evidence="2">SpSt-300</strain>
    </source>
</reference>
<evidence type="ECO:0000259" key="1">
    <source>
        <dbReference type="Pfam" id="PF04126"/>
    </source>
</evidence>
<sequence>MKQEEKRRMMITAGDVTVEAELNDSATARAIWEALPLTGTVNTWGDEIYFHIPLTLPPENLQELVEMGAAAYWPDGPALCFFFGPTPVSKGSEIRPASPVNVWGQIQGDARVLKRVRAGEAIKLTRKE</sequence>
<feature type="domain" description="Cyclophilin TM1367-like" evidence="1">
    <location>
        <begin position="8"/>
        <end position="124"/>
    </location>
</feature>
<dbReference type="Pfam" id="PF04126">
    <property type="entry name" value="Cyclophil_like"/>
    <property type="match status" value="1"/>
</dbReference>
<comment type="caution">
    <text evidence="2">The sequence shown here is derived from an EMBL/GenBank/DDBJ whole genome shotgun (WGS) entry which is preliminary data.</text>
</comment>
<evidence type="ECO:0000313" key="2">
    <source>
        <dbReference type="EMBL" id="HEL65916.1"/>
    </source>
</evidence>
<dbReference type="EMBL" id="DSMU01000283">
    <property type="protein sequence ID" value="HEL65916.1"/>
    <property type="molecule type" value="Genomic_DNA"/>
</dbReference>